<accession>A0A7K1U7E8</accession>
<keyword evidence="4" id="KW-1185">Reference proteome</keyword>
<sequence length="493" mass="54170">MDEQNLSGKHLNSGKVPIPMPPADQAWGAMKQRLDAELPVTGHSHFHINLWKGIAVVATAFTIAGISWWWFSSKPGDERHTIGVIKRDPSTGKIITTTTSQTSVSSEKGPDTINKTITERTISFDSAVSVPMKAVGVAPTSASAEKKPDASEKATGNSIPPAMPLSVPMKVVGVAPTSASAEKEPDASEKATGNSMPPAMPLSVPVSKKGTKSRDMITAVSPVTGEPLFHAQRVEAEESYTGNSYEGQRKNNDEKLVLERIEQPPAVYSTRLENKMSIVVSPSPGTIIKARSPWSLYAQLPVQIPLSGGSNYMMGPNGKNQFYRALIPSVRIEKESGKSALSLDVIPSLNTLFRENKYKAGRDTVWPLNDTTTTLLKQSGWGLALQYHTPVYKNWRLSAGVQASFMRKAVMQRAVTDTMNTIRTTIYAAAEEDWKRLSRFRLNGVMELYYEAGKWQMGLRTLIPVSSAGKNIKTPVQLELLFRRRLWQFGKRD</sequence>
<protein>
    <submittedName>
        <fullName evidence="3">Uncharacterized protein</fullName>
    </submittedName>
</protein>
<keyword evidence="2" id="KW-1133">Transmembrane helix</keyword>
<dbReference type="Proteomes" id="UP000461730">
    <property type="component" value="Unassembled WGS sequence"/>
</dbReference>
<feature type="transmembrane region" description="Helical" evidence="2">
    <location>
        <begin position="50"/>
        <end position="71"/>
    </location>
</feature>
<reference evidence="3 4" key="1">
    <citation type="submission" date="2019-12" db="EMBL/GenBank/DDBJ databases">
        <title>Chitinophaga sp. strain ysch24 (GDMCC 1.1355), whole genome shotgun sequence.</title>
        <authorList>
            <person name="Zhang X."/>
        </authorList>
    </citation>
    <scope>NUCLEOTIDE SEQUENCE [LARGE SCALE GENOMIC DNA]</scope>
    <source>
        <strain evidence="4">ysch24</strain>
    </source>
</reference>
<evidence type="ECO:0000313" key="3">
    <source>
        <dbReference type="EMBL" id="MVT10271.1"/>
    </source>
</evidence>
<dbReference type="EMBL" id="WRXN01000008">
    <property type="protein sequence ID" value="MVT10271.1"/>
    <property type="molecule type" value="Genomic_DNA"/>
</dbReference>
<dbReference type="AlphaFoldDB" id="A0A7K1U7E8"/>
<proteinExistence type="predicted"/>
<dbReference type="RefSeq" id="WP_157307718.1">
    <property type="nucleotide sequence ID" value="NZ_WRXN01000008.1"/>
</dbReference>
<evidence type="ECO:0000256" key="2">
    <source>
        <dbReference type="SAM" id="Phobius"/>
    </source>
</evidence>
<keyword evidence="2" id="KW-0812">Transmembrane</keyword>
<keyword evidence="2" id="KW-0472">Membrane</keyword>
<feature type="region of interest" description="Disordered" evidence="1">
    <location>
        <begin position="176"/>
        <end position="212"/>
    </location>
</feature>
<organism evidence="3 4">
    <name type="scientific">Chitinophaga tropicalis</name>
    <dbReference type="NCBI Taxonomy" id="2683588"/>
    <lineage>
        <taxon>Bacteria</taxon>
        <taxon>Pseudomonadati</taxon>
        <taxon>Bacteroidota</taxon>
        <taxon>Chitinophagia</taxon>
        <taxon>Chitinophagales</taxon>
        <taxon>Chitinophagaceae</taxon>
        <taxon>Chitinophaga</taxon>
    </lineage>
</organism>
<evidence type="ECO:0000313" key="4">
    <source>
        <dbReference type="Proteomes" id="UP000461730"/>
    </source>
</evidence>
<gene>
    <name evidence="3" type="ORF">GO493_18510</name>
</gene>
<evidence type="ECO:0000256" key="1">
    <source>
        <dbReference type="SAM" id="MobiDB-lite"/>
    </source>
</evidence>
<comment type="caution">
    <text evidence="3">The sequence shown here is derived from an EMBL/GenBank/DDBJ whole genome shotgun (WGS) entry which is preliminary data.</text>
</comment>
<name>A0A7K1U7E8_9BACT</name>
<feature type="region of interest" description="Disordered" evidence="1">
    <location>
        <begin position="139"/>
        <end position="162"/>
    </location>
</feature>